<name>A0ABN8PB93_9CNID</name>
<evidence type="ECO:0000313" key="1">
    <source>
        <dbReference type="EMBL" id="CAH3136652.1"/>
    </source>
</evidence>
<gene>
    <name evidence="1" type="ORF">PLOB_00038628</name>
</gene>
<dbReference type="EMBL" id="CALNXK010000058">
    <property type="protein sequence ID" value="CAH3136652.1"/>
    <property type="molecule type" value="Genomic_DNA"/>
</dbReference>
<keyword evidence="2" id="KW-1185">Reference proteome</keyword>
<organism evidence="1 2">
    <name type="scientific">Porites lobata</name>
    <dbReference type="NCBI Taxonomy" id="104759"/>
    <lineage>
        <taxon>Eukaryota</taxon>
        <taxon>Metazoa</taxon>
        <taxon>Cnidaria</taxon>
        <taxon>Anthozoa</taxon>
        <taxon>Hexacorallia</taxon>
        <taxon>Scleractinia</taxon>
        <taxon>Fungiina</taxon>
        <taxon>Poritidae</taxon>
        <taxon>Porites</taxon>
    </lineage>
</organism>
<reference evidence="1 2" key="1">
    <citation type="submission" date="2022-05" db="EMBL/GenBank/DDBJ databases">
        <authorList>
            <consortium name="Genoscope - CEA"/>
            <person name="William W."/>
        </authorList>
    </citation>
    <scope>NUCLEOTIDE SEQUENCE [LARGE SCALE GENOMIC DNA]</scope>
</reference>
<evidence type="ECO:0000313" key="2">
    <source>
        <dbReference type="Proteomes" id="UP001159405"/>
    </source>
</evidence>
<proteinExistence type="predicted"/>
<dbReference type="Proteomes" id="UP001159405">
    <property type="component" value="Unassembled WGS sequence"/>
</dbReference>
<sequence length="104" mass="11873">MKRKANNTNGQEPFQKKPSLRCILRTSGINHGDFTSLSNVKGSATEKLYQLHNIRDRRLMEPQDSPNRMEDVCIQIPENLEGANLEALAIIEDVIRSLQRTRIV</sequence>
<comment type="caution">
    <text evidence="1">The sequence shown here is derived from an EMBL/GenBank/DDBJ whole genome shotgun (WGS) entry which is preliminary data.</text>
</comment>
<accession>A0ABN8PB93</accession>
<protein>
    <submittedName>
        <fullName evidence="1">Uncharacterized protein</fullName>
    </submittedName>
</protein>